<dbReference type="PATRIC" id="fig|1202724.3.peg.265"/>
<dbReference type="PROSITE" id="PS50995">
    <property type="entry name" value="HTH_MARR_2"/>
    <property type="match status" value="1"/>
</dbReference>
<dbReference type="InterPro" id="IPR039422">
    <property type="entry name" value="MarR/SlyA-like"/>
</dbReference>
<accession>A0A0M8MEX4</accession>
<comment type="caution">
    <text evidence="2">The sequence shown here is derived from an EMBL/GenBank/DDBJ whole genome shotgun (WGS) entry which is preliminary data.</text>
</comment>
<dbReference type="PANTHER" id="PTHR33164:SF43">
    <property type="entry name" value="HTH-TYPE TRANSCRIPTIONAL REPRESSOR YETL"/>
    <property type="match status" value="1"/>
</dbReference>
<dbReference type="PANTHER" id="PTHR33164">
    <property type="entry name" value="TRANSCRIPTIONAL REGULATOR, MARR FAMILY"/>
    <property type="match status" value="1"/>
</dbReference>
<dbReference type="InterPro" id="IPR036390">
    <property type="entry name" value="WH_DNA-bd_sf"/>
</dbReference>
<dbReference type="InterPro" id="IPR000835">
    <property type="entry name" value="HTH_MarR-typ"/>
</dbReference>
<dbReference type="GO" id="GO:0006950">
    <property type="term" value="P:response to stress"/>
    <property type="evidence" value="ECO:0007669"/>
    <property type="project" value="TreeGrafter"/>
</dbReference>
<dbReference type="Gene3D" id="1.10.10.10">
    <property type="entry name" value="Winged helix-like DNA-binding domain superfamily/Winged helix DNA-binding domain"/>
    <property type="match status" value="1"/>
</dbReference>
<protein>
    <recommendedName>
        <fullName evidence="1">HTH marR-type domain-containing protein</fullName>
    </recommendedName>
</protein>
<dbReference type="InterPro" id="IPR036388">
    <property type="entry name" value="WH-like_DNA-bd_sf"/>
</dbReference>
<dbReference type="Pfam" id="PF12802">
    <property type="entry name" value="MarR_2"/>
    <property type="match status" value="1"/>
</dbReference>
<reference evidence="2 3" key="1">
    <citation type="submission" date="2015-08" db="EMBL/GenBank/DDBJ databases">
        <title>Whole genome sequence of Flavobacterium akiainvivens IK-1T, from decaying Wikstroemia oahuensis, an endemic Hawaiian shrub.</title>
        <authorList>
            <person name="Wan X."/>
            <person name="Hou S."/>
            <person name="Saito J."/>
            <person name="Donachie S."/>
        </authorList>
    </citation>
    <scope>NUCLEOTIDE SEQUENCE [LARGE SCALE GENOMIC DNA]</scope>
    <source>
        <strain evidence="2 3">IK-1</strain>
    </source>
</reference>
<dbReference type="EMBL" id="LIYD01000005">
    <property type="protein sequence ID" value="KOS04831.1"/>
    <property type="molecule type" value="Genomic_DNA"/>
</dbReference>
<dbReference type="GO" id="GO:0003700">
    <property type="term" value="F:DNA-binding transcription factor activity"/>
    <property type="evidence" value="ECO:0007669"/>
    <property type="project" value="InterPro"/>
</dbReference>
<sequence>MDKPTIPETDRQILFSLERISEAFRVLLWEQSKDTGLSPIQIQLLIFIASHGPEKCRITYLAEEFNLTKATVSDSVKVLVAKGYLLKTADTSDSRSFSLALTPSGRETAQQVSGFNTVISNLMAQFSADEKNNFYSVLHSLIRGLNAKGIISVQRNCVSCRFYRNSGSEHFCTLLQSPLMAHELRTDCTEHQTQE</sequence>
<keyword evidence="3" id="KW-1185">Reference proteome</keyword>
<dbReference type="Proteomes" id="UP000037755">
    <property type="component" value="Unassembled WGS sequence"/>
</dbReference>
<dbReference type="OrthoDB" id="9786071at2"/>
<evidence type="ECO:0000313" key="2">
    <source>
        <dbReference type="EMBL" id="KOS04831.1"/>
    </source>
</evidence>
<organism evidence="2 3">
    <name type="scientific">Flavobacterium akiainvivens</name>
    <dbReference type="NCBI Taxonomy" id="1202724"/>
    <lineage>
        <taxon>Bacteria</taxon>
        <taxon>Pseudomonadati</taxon>
        <taxon>Bacteroidota</taxon>
        <taxon>Flavobacteriia</taxon>
        <taxon>Flavobacteriales</taxon>
        <taxon>Flavobacteriaceae</taxon>
        <taxon>Flavobacterium</taxon>
    </lineage>
</organism>
<dbReference type="AlphaFoldDB" id="A0A0M8MEX4"/>
<evidence type="ECO:0000259" key="1">
    <source>
        <dbReference type="PROSITE" id="PS50995"/>
    </source>
</evidence>
<name>A0A0M8MEX4_9FLAO</name>
<dbReference type="STRING" id="1202724.AM493_01305"/>
<dbReference type="RefSeq" id="WP_054405875.1">
    <property type="nucleotide sequence ID" value="NZ_FOYA01000004.1"/>
</dbReference>
<proteinExistence type="predicted"/>
<evidence type="ECO:0000313" key="3">
    <source>
        <dbReference type="Proteomes" id="UP000037755"/>
    </source>
</evidence>
<feature type="domain" description="HTH marR-type" evidence="1">
    <location>
        <begin position="10"/>
        <end position="143"/>
    </location>
</feature>
<dbReference type="SUPFAM" id="SSF46785">
    <property type="entry name" value="Winged helix' DNA-binding domain"/>
    <property type="match status" value="1"/>
</dbReference>
<gene>
    <name evidence="2" type="ORF">AM493_01305</name>
</gene>
<dbReference type="SMART" id="SM00347">
    <property type="entry name" value="HTH_MARR"/>
    <property type="match status" value="1"/>
</dbReference>